<gene>
    <name evidence="1" type="ORF">IM811_000234</name>
</gene>
<accession>A0A8H7TT89</accession>
<dbReference type="Proteomes" id="UP000616885">
    <property type="component" value="Unassembled WGS sequence"/>
</dbReference>
<protein>
    <submittedName>
        <fullName evidence="1">Uncharacterized protein</fullName>
    </submittedName>
</protein>
<sequence>MVDITNISFPAPHVTPEAVTDNIFPFYVTMDRQRINPQKNCPIFRLSAEVRQQIYGYLFQTEPNKGKKYPLRRSWRRPGFEAPPHVQTKLLQTCSLIYSECWAMPTLNTTLIIHEGSEQDRIPGDPMTTAAHPSQLLLGLPAWQVLLLQRVHITLTQPQLENGVLESWLSTLHNARASAGYYLQRFIEQKCFNTPQLRDFANGLMDVKIQSLTVRINRQDWWFWDYAPIENPKAKDADSTSEGGVVNQDLQYIIRMPQPPSPYSVKSFDKLHPFADNFEMTIALETWRPKLWELDDLLELAKN</sequence>
<evidence type="ECO:0000313" key="1">
    <source>
        <dbReference type="EMBL" id="KAF9758540.1"/>
    </source>
</evidence>
<organism evidence="1 2">
    <name type="scientific">Bionectria ochroleuca</name>
    <name type="common">Gliocladium roseum</name>
    <dbReference type="NCBI Taxonomy" id="29856"/>
    <lineage>
        <taxon>Eukaryota</taxon>
        <taxon>Fungi</taxon>
        <taxon>Dikarya</taxon>
        <taxon>Ascomycota</taxon>
        <taxon>Pezizomycotina</taxon>
        <taxon>Sordariomycetes</taxon>
        <taxon>Hypocreomycetidae</taxon>
        <taxon>Hypocreales</taxon>
        <taxon>Bionectriaceae</taxon>
        <taxon>Clonostachys</taxon>
    </lineage>
</organism>
<evidence type="ECO:0000313" key="2">
    <source>
        <dbReference type="Proteomes" id="UP000616885"/>
    </source>
</evidence>
<name>A0A8H7TT89_BIOOC</name>
<dbReference type="EMBL" id="JADCTT010000001">
    <property type="protein sequence ID" value="KAF9758540.1"/>
    <property type="molecule type" value="Genomic_DNA"/>
</dbReference>
<proteinExistence type="predicted"/>
<dbReference type="AlphaFoldDB" id="A0A8H7TT89"/>
<reference evidence="1" key="1">
    <citation type="submission" date="2020-10" db="EMBL/GenBank/DDBJ databases">
        <title>High-Quality Genome Resource of Clonostachys rosea strain S41 by Oxford Nanopore Long-Read Sequencing.</title>
        <authorList>
            <person name="Wang H."/>
        </authorList>
    </citation>
    <scope>NUCLEOTIDE SEQUENCE</scope>
    <source>
        <strain evidence="1">S41</strain>
    </source>
</reference>
<comment type="caution">
    <text evidence="1">The sequence shown here is derived from an EMBL/GenBank/DDBJ whole genome shotgun (WGS) entry which is preliminary data.</text>
</comment>